<reference evidence="6 7" key="1">
    <citation type="submission" date="2020-08" db="EMBL/GenBank/DDBJ databases">
        <title>Genomic Encyclopedia of Type Strains, Phase IV (KMG-IV): sequencing the most valuable type-strain genomes for metagenomic binning, comparative biology and taxonomic classification.</title>
        <authorList>
            <person name="Goeker M."/>
        </authorList>
    </citation>
    <scope>NUCLEOTIDE SEQUENCE [LARGE SCALE GENOMIC DNA]</scope>
    <source>
        <strain evidence="6 7">DSM 101730</strain>
    </source>
</reference>
<feature type="domain" description="N-acetyltransferase" evidence="5">
    <location>
        <begin position="740"/>
        <end position="892"/>
    </location>
</feature>
<dbReference type="InterPro" id="IPR016181">
    <property type="entry name" value="Acyl_CoA_acyltransferase"/>
</dbReference>
<evidence type="ECO:0000313" key="7">
    <source>
        <dbReference type="Proteomes" id="UP000549457"/>
    </source>
</evidence>
<comment type="caution">
    <text evidence="6">The sequence shown here is derived from an EMBL/GenBank/DDBJ whole genome shotgun (WGS) entry which is preliminary data.</text>
</comment>
<proteinExistence type="predicted"/>
<name>A0A840SP96_9RHOB</name>
<dbReference type="Gene3D" id="3.30.1490.20">
    <property type="entry name" value="ATP-grasp fold, A domain"/>
    <property type="match status" value="1"/>
</dbReference>
<dbReference type="PANTHER" id="PTHR43334">
    <property type="entry name" value="ACETATE--COA LIGASE [ADP-FORMING]"/>
    <property type="match status" value="1"/>
</dbReference>
<dbReference type="InterPro" id="IPR036291">
    <property type="entry name" value="NAD(P)-bd_dom_sf"/>
</dbReference>
<evidence type="ECO:0000313" key="6">
    <source>
        <dbReference type="EMBL" id="MBB5221676.1"/>
    </source>
</evidence>
<dbReference type="InterPro" id="IPR051538">
    <property type="entry name" value="Acyl-CoA_Synth/Transferase"/>
</dbReference>
<dbReference type="Proteomes" id="UP000549457">
    <property type="component" value="Unassembled WGS sequence"/>
</dbReference>
<evidence type="ECO:0000256" key="4">
    <source>
        <dbReference type="ARBA" id="ARBA00022840"/>
    </source>
</evidence>
<dbReference type="EMBL" id="JACHFM010000002">
    <property type="protein sequence ID" value="MBB5221676.1"/>
    <property type="molecule type" value="Genomic_DNA"/>
</dbReference>
<keyword evidence="4" id="KW-0067">ATP-binding</keyword>
<gene>
    <name evidence="6" type="ORF">HNP73_001612</name>
</gene>
<dbReference type="SUPFAM" id="SSF56059">
    <property type="entry name" value="Glutathione synthetase ATP-binding domain-like"/>
    <property type="match status" value="1"/>
</dbReference>
<dbReference type="GO" id="GO:0043758">
    <property type="term" value="F:acetate-CoA ligase (ADP-forming) activity"/>
    <property type="evidence" value="ECO:0007669"/>
    <property type="project" value="InterPro"/>
</dbReference>
<keyword evidence="6" id="KW-0808">Transferase</keyword>
<sequence length="892" mass="93409">MTIRNLDNLLHPPSVAVIDASHPRGLAVLRNLRAGGFAGPMIAVETGVAEVDGTRAVGSIAELDVPPGLAVLAGPVGEMPARIAELGAAGWRMALVVSAEEGVDPVLRQAMLDAAQPHMLRIIGPGSFGLIAPYARLDASLSPIATTEGGIALLSESGSIASALLDWAASHAIGFSAVMSLGGRVDVGLSDCLDLLAGDPHTRAILVYMESIPDPRRFLSAARAAARLKPVIALKAGGSPQAAEAAETHTGRLSGTDAVIDVALRRAGILRVRGLSELFAAAETVSRFRPMQSSRVAIVTNSGGAGVLALDRLAETGTPLAQLEPATLEKLAAALPRTCSPRNPVDLADDAEPERYLAALDILAADRHVDVLLVMCCPTERGLPCAVAQALAGRADRGRIAGKPVLACWMGGATAHEARAVLREGGIATHDAPAAAAAAAAHLTDWSRAQAALLHVPDRRSEEVLAAAPDAREQVAAVFAEVAAQGRHRLTSAEAGEVLAAYGIPVARSRIASKVEEVGRIAAEMLADGGRLAVKVLSSDLPHRSDVGGVVLDVATGEEAGAAAAGIAARVARDAPGARIDAYELQPMVVRAEAIELILGVATDPIFGPVILFGAGGLAVEIVRDTAIALPPLDSGLAAELVGRTRVSAQLAGYRGRPAADLASLNGALIALSHLIEDFPCLRSVDVNPLVADPRGIIALDMSVEFDPSELAVKPPNPHLAIRPYPTEWRRTIERPEGAYELRPIRPADALLYPAFLDRVSREDMRLRFLAVRVHFPEEFALRWTQLDYDREMAFVALTPEGELAGVSRVVAAPDHLSGEYSLLVRSDLQGRGIGAALMRILIEYARADGMDRLEGMVLAENRAMQGLVGHLGFTIAPILDDPGVVMSTLFL</sequence>
<dbReference type="GO" id="GO:0005524">
    <property type="term" value="F:ATP binding"/>
    <property type="evidence" value="ECO:0007669"/>
    <property type="project" value="UniProtKB-KW"/>
</dbReference>
<dbReference type="InterPro" id="IPR043938">
    <property type="entry name" value="Ligase_CoA_dom"/>
</dbReference>
<keyword evidence="1" id="KW-0816">Tricarboxylic acid cycle</keyword>
<keyword evidence="2" id="KW-0436">Ligase</keyword>
<dbReference type="InterPro" id="IPR032875">
    <property type="entry name" value="Succ_CoA_lig_flav_dom"/>
</dbReference>
<evidence type="ECO:0000256" key="1">
    <source>
        <dbReference type="ARBA" id="ARBA00022532"/>
    </source>
</evidence>
<dbReference type="Gene3D" id="3.40.50.261">
    <property type="entry name" value="Succinyl-CoA synthetase domains"/>
    <property type="match status" value="2"/>
</dbReference>
<accession>A0A840SP96</accession>
<dbReference type="Pfam" id="PF13607">
    <property type="entry name" value="Succ_CoA_lig"/>
    <property type="match status" value="1"/>
</dbReference>
<dbReference type="AlphaFoldDB" id="A0A840SP96"/>
<dbReference type="PROSITE" id="PS51186">
    <property type="entry name" value="GNAT"/>
    <property type="match status" value="1"/>
</dbReference>
<dbReference type="Gene3D" id="3.40.630.30">
    <property type="match status" value="1"/>
</dbReference>
<protein>
    <submittedName>
        <fullName evidence="6">Acetyltransferase</fullName>
    </submittedName>
</protein>
<dbReference type="CDD" id="cd04301">
    <property type="entry name" value="NAT_SF"/>
    <property type="match status" value="1"/>
</dbReference>
<dbReference type="Pfam" id="PF13380">
    <property type="entry name" value="CoA_binding_2"/>
    <property type="match status" value="1"/>
</dbReference>
<dbReference type="Gene3D" id="3.30.470.20">
    <property type="entry name" value="ATP-grasp fold, B domain"/>
    <property type="match status" value="1"/>
</dbReference>
<dbReference type="Pfam" id="PF00583">
    <property type="entry name" value="Acetyltransf_1"/>
    <property type="match status" value="1"/>
</dbReference>
<dbReference type="GO" id="GO:0006099">
    <property type="term" value="P:tricarboxylic acid cycle"/>
    <property type="evidence" value="ECO:0007669"/>
    <property type="project" value="UniProtKB-KW"/>
</dbReference>
<organism evidence="6 7">
    <name type="scientific">Amaricoccus macauensis</name>
    <dbReference type="NCBI Taxonomy" id="57001"/>
    <lineage>
        <taxon>Bacteria</taxon>
        <taxon>Pseudomonadati</taxon>
        <taxon>Pseudomonadota</taxon>
        <taxon>Alphaproteobacteria</taxon>
        <taxon>Rhodobacterales</taxon>
        <taxon>Paracoccaceae</taxon>
        <taxon>Amaricoccus</taxon>
    </lineage>
</organism>
<dbReference type="Pfam" id="PF13549">
    <property type="entry name" value="ATP-grasp_5"/>
    <property type="match status" value="1"/>
</dbReference>
<dbReference type="Gene3D" id="3.40.50.720">
    <property type="entry name" value="NAD(P)-binding Rossmann-like Domain"/>
    <property type="match status" value="1"/>
</dbReference>
<dbReference type="InterPro" id="IPR013815">
    <property type="entry name" value="ATP_grasp_subdomain_1"/>
</dbReference>
<dbReference type="InterPro" id="IPR016102">
    <property type="entry name" value="Succinyl-CoA_synth-like"/>
</dbReference>
<evidence type="ECO:0000256" key="2">
    <source>
        <dbReference type="ARBA" id="ARBA00022598"/>
    </source>
</evidence>
<evidence type="ECO:0000256" key="3">
    <source>
        <dbReference type="ARBA" id="ARBA00022741"/>
    </source>
</evidence>
<keyword evidence="7" id="KW-1185">Reference proteome</keyword>
<dbReference type="Pfam" id="PF19045">
    <property type="entry name" value="Ligase_CoA_2"/>
    <property type="match status" value="1"/>
</dbReference>
<evidence type="ECO:0000259" key="5">
    <source>
        <dbReference type="PROSITE" id="PS51186"/>
    </source>
</evidence>
<dbReference type="SMART" id="SM00881">
    <property type="entry name" value="CoA_binding"/>
    <property type="match status" value="1"/>
</dbReference>
<dbReference type="SUPFAM" id="SSF52210">
    <property type="entry name" value="Succinyl-CoA synthetase domains"/>
    <property type="match status" value="2"/>
</dbReference>
<dbReference type="SUPFAM" id="SSF51735">
    <property type="entry name" value="NAD(P)-binding Rossmann-fold domains"/>
    <property type="match status" value="1"/>
</dbReference>
<dbReference type="PANTHER" id="PTHR43334:SF1">
    <property type="entry name" value="3-HYDROXYPROPIONATE--COA LIGASE [ADP-FORMING]"/>
    <property type="match status" value="1"/>
</dbReference>
<dbReference type="RefSeq" id="WP_184148148.1">
    <property type="nucleotide sequence ID" value="NZ_JACHFM010000002.1"/>
</dbReference>
<keyword evidence="3" id="KW-0547">Nucleotide-binding</keyword>
<dbReference type="InterPro" id="IPR000182">
    <property type="entry name" value="GNAT_dom"/>
</dbReference>
<dbReference type="SUPFAM" id="SSF55729">
    <property type="entry name" value="Acyl-CoA N-acyltransferases (Nat)"/>
    <property type="match status" value="1"/>
</dbReference>
<dbReference type="InterPro" id="IPR003781">
    <property type="entry name" value="CoA-bd"/>
</dbReference>
<dbReference type="GO" id="GO:0016747">
    <property type="term" value="F:acyltransferase activity, transferring groups other than amino-acyl groups"/>
    <property type="evidence" value="ECO:0007669"/>
    <property type="project" value="InterPro"/>
</dbReference>